<keyword evidence="1" id="KW-0812">Transmembrane</keyword>
<evidence type="ECO:0000256" key="1">
    <source>
        <dbReference type="SAM" id="Phobius"/>
    </source>
</evidence>
<evidence type="ECO:0000259" key="2">
    <source>
        <dbReference type="Pfam" id="PF20075"/>
    </source>
</evidence>
<dbReference type="EMBL" id="VITN01000009">
    <property type="protein sequence ID" value="TWB18820.1"/>
    <property type="molecule type" value="Genomic_DNA"/>
</dbReference>
<dbReference type="Proteomes" id="UP000319859">
    <property type="component" value="Unassembled WGS sequence"/>
</dbReference>
<proteinExistence type="predicted"/>
<feature type="transmembrane region" description="Helical" evidence="1">
    <location>
        <begin position="62"/>
        <end position="78"/>
    </location>
</feature>
<dbReference type="InterPro" id="IPR045526">
    <property type="entry name" value="DUF6471"/>
</dbReference>
<sequence length="97" mass="10977">MTDLRHVTEDQWREALFRFLRHAMAQRRVDYSDIAQPPSFAGEPKERVALGNKVRRSMYDPGFFLALLAAIGLPGVTLEEVAKFLPEKRADTEAGDS</sequence>
<dbReference type="RefSeq" id="WP_186457397.1">
    <property type="nucleotide sequence ID" value="NZ_VITN01000009.1"/>
</dbReference>
<feature type="domain" description="DUF6471" evidence="2">
    <location>
        <begin position="12"/>
        <end position="73"/>
    </location>
</feature>
<gene>
    <name evidence="3" type="ORF">FBZ89_109206</name>
</gene>
<comment type="caution">
    <text evidence="3">The sequence shown here is derived from an EMBL/GenBank/DDBJ whole genome shotgun (WGS) entry which is preliminary data.</text>
</comment>
<name>A0A560FB60_9PROT</name>
<dbReference type="AlphaFoldDB" id="A0A560FB60"/>
<reference evidence="3 4" key="1">
    <citation type="submission" date="2019-06" db="EMBL/GenBank/DDBJ databases">
        <title>Genomic Encyclopedia of Type Strains, Phase IV (KMG-V): Genome sequencing to study the core and pangenomes of soil and plant-associated prokaryotes.</title>
        <authorList>
            <person name="Whitman W."/>
        </authorList>
    </citation>
    <scope>NUCLEOTIDE SEQUENCE [LARGE SCALE GENOMIC DNA]</scope>
    <source>
        <strain evidence="3 4">BR 11880</strain>
    </source>
</reference>
<dbReference type="Pfam" id="PF20075">
    <property type="entry name" value="DUF6471"/>
    <property type="match status" value="1"/>
</dbReference>
<accession>A0A560FB60</accession>
<keyword evidence="1" id="KW-1133">Transmembrane helix</keyword>
<evidence type="ECO:0000313" key="3">
    <source>
        <dbReference type="EMBL" id="TWB18820.1"/>
    </source>
</evidence>
<organism evidence="3 4">
    <name type="scientific">Nitrospirillum amazonense</name>
    <dbReference type="NCBI Taxonomy" id="28077"/>
    <lineage>
        <taxon>Bacteria</taxon>
        <taxon>Pseudomonadati</taxon>
        <taxon>Pseudomonadota</taxon>
        <taxon>Alphaproteobacteria</taxon>
        <taxon>Rhodospirillales</taxon>
        <taxon>Azospirillaceae</taxon>
        <taxon>Nitrospirillum</taxon>
    </lineage>
</organism>
<protein>
    <recommendedName>
        <fullName evidence="2">DUF6471 domain-containing protein</fullName>
    </recommendedName>
</protein>
<evidence type="ECO:0000313" key="4">
    <source>
        <dbReference type="Proteomes" id="UP000319859"/>
    </source>
</evidence>
<keyword evidence="1" id="KW-0472">Membrane</keyword>